<evidence type="ECO:0000313" key="2">
    <source>
        <dbReference type="Proteomes" id="UP000051936"/>
    </source>
</evidence>
<name>A0A0R3D6R7_9BRAD</name>
<comment type="caution">
    <text evidence="1">The sequence shown here is derived from an EMBL/GenBank/DDBJ whole genome shotgun (WGS) entry which is preliminary data.</text>
</comment>
<dbReference type="RefSeq" id="WP_057754791.1">
    <property type="nucleotide sequence ID" value="NZ_LJYG01000108.1"/>
</dbReference>
<protein>
    <submittedName>
        <fullName evidence="1">Uncharacterized protein</fullName>
    </submittedName>
</protein>
<dbReference type="AlphaFoldDB" id="A0A0R3D6R7"/>
<evidence type="ECO:0000313" key="1">
    <source>
        <dbReference type="EMBL" id="KRQ03093.1"/>
    </source>
</evidence>
<dbReference type="STRING" id="989370.AOQ71_30480"/>
<accession>A0A0R3D6R7</accession>
<dbReference type="Proteomes" id="UP000051936">
    <property type="component" value="Unassembled WGS sequence"/>
</dbReference>
<proteinExistence type="predicted"/>
<keyword evidence="2" id="KW-1185">Reference proteome</keyword>
<organism evidence="1 2">
    <name type="scientific">Bradyrhizobium manausense</name>
    <dbReference type="NCBI Taxonomy" id="989370"/>
    <lineage>
        <taxon>Bacteria</taxon>
        <taxon>Pseudomonadati</taxon>
        <taxon>Pseudomonadota</taxon>
        <taxon>Alphaproteobacteria</taxon>
        <taxon>Hyphomicrobiales</taxon>
        <taxon>Nitrobacteraceae</taxon>
        <taxon>Bradyrhizobium</taxon>
    </lineage>
</organism>
<gene>
    <name evidence="1" type="ORF">AOQ71_30480</name>
</gene>
<reference evidence="1 2" key="1">
    <citation type="submission" date="2015-09" db="EMBL/GenBank/DDBJ databases">
        <title>Draft Genome Sequence of Bradyrhizobium manausense Strain BR 3351T, a Novel Symbiotic Nitrogen-Fixing Alphaproteobacterium Isolated from Brazilian Amazon Rain Forest.</title>
        <authorList>
            <person name="De Araujo J.L."/>
            <person name="Zilli J.E."/>
        </authorList>
    </citation>
    <scope>NUCLEOTIDE SEQUENCE [LARGE SCALE GENOMIC DNA]</scope>
    <source>
        <strain evidence="1 2">BR3351</strain>
    </source>
</reference>
<dbReference type="EMBL" id="LJYG01000108">
    <property type="protein sequence ID" value="KRQ03093.1"/>
    <property type="molecule type" value="Genomic_DNA"/>
</dbReference>
<sequence length="170" mass="19359">MALTNAEKQARWRDKNVIKLTDHAVDIAEKLIEMDDQKKLAKLAKFINDHLKHPDRTAFQRRAARGQEGMEHADGRRYTKAELMAVSSWRVEVADTSGKRWCNNVRLATENEARIYADTFAREQIDGYVTAEVIRVGEPSMQTVITDDDGNVSLGFIDGMCSMMTWRPVT</sequence>